<evidence type="ECO:0000313" key="3">
    <source>
        <dbReference type="Proteomes" id="UP001374584"/>
    </source>
</evidence>
<comment type="caution">
    <text evidence="2">The sequence shown here is derived from an EMBL/GenBank/DDBJ whole genome shotgun (WGS) entry which is preliminary data.</text>
</comment>
<reference evidence="2 3" key="1">
    <citation type="submission" date="2024-01" db="EMBL/GenBank/DDBJ databases">
        <title>The genomes of 5 underutilized Papilionoideae crops provide insights into root nodulation and disease resistanc.</title>
        <authorList>
            <person name="Jiang F."/>
        </authorList>
    </citation>
    <scope>NUCLEOTIDE SEQUENCE [LARGE SCALE GENOMIC DNA]</scope>
    <source>
        <strain evidence="2">JINMINGXINNONG_FW02</strain>
        <tissue evidence="2">Leaves</tissue>
    </source>
</reference>
<dbReference type="PANTHER" id="PTHR33047">
    <property type="entry name" value="PROTEIN TAR1"/>
    <property type="match status" value="1"/>
</dbReference>
<dbReference type="Proteomes" id="UP001374584">
    <property type="component" value="Unassembled WGS sequence"/>
</dbReference>
<evidence type="ECO:0008006" key="4">
    <source>
        <dbReference type="Google" id="ProtNLM"/>
    </source>
</evidence>
<keyword evidence="3" id="KW-1185">Reference proteome</keyword>
<dbReference type="AntiFam" id="ANF00034">
    <property type="entry name" value="Antisense to 5.8S rRNA"/>
</dbReference>
<proteinExistence type="predicted"/>
<feature type="region of interest" description="Disordered" evidence="1">
    <location>
        <begin position="938"/>
        <end position="958"/>
    </location>
</feature>
<evidence type="ECO:0000256" key="1">
    <source>
        <dbReference type="SAM" id="MobiDB-lite"/>
    </source>
</evidence>
<dbReference type="AlphaFoldDB" id="A0AAN9QA01"/>
<feature type="region of interest" description="Disordered" evidence="1">
    <location>
        <begin position="90"/>
        <end position="181"/>
    </location>
</feature>
<sequence>MIGRADIEGSKSNVAMNAWLPQASYPCGNFSDTSSFKFRRTKGSIGHAFTVRIRTGNQNQTSFYPFVPHEISVLVELILGHLRYLLTDVPPQPNSPPDNVFRPDRPAEADLGSKKRGSAPPPIHGISKITGPKGPVPNPSPDRHATTRSRRGSSSSSPPTADGFGTGTPVPSPQSQSFSRGYGSILPTSLAYIVPSTRGCSPWRPDAVMSTTGRGRHSVLRIFKGRRGRTGHHATCGALPAAGPYLRLSRFQGGQAICTDDRSARAHALGFTATAAPSYSSGLGPCPDGRVSAQLGTVTQLPVHPASPVLLTKNGPLGALDSVARLNRAAVPSYLFKSDERFARQYRCGPPPEFPLASPRSGIVHHLSGPDRYALTRTLHRRSGSVGGATHRGIPPISFLAPYGFTHPLTRTHVRLLGPCFKTGRMGSPQADARSAHVPRHAMRRALPSTIATMTSPRAFQQPGLGPPLQSASVNVPSRSADRLTPFHIRPGHIAGPHPLPSRQFQALFDSLFKVLFIFPSRYLFAIGLSPVFSLGRNLPPDWGCIPKQPDSPTAPRGATGSGHNGALTLSGAPFQGTWARSATEDASPDYNSNAEGDRFSWWAFPGSLAVTRGILRTEGACGVSKSIMSGVPQPRLVSSVGSSTDIAGDSVPNLLFNQPREGRRALSLMALGATCVQRLDGSRDSAIHTKYRISLRSSSMQEPRYPAGVSVLSGDTGLRPDAPSRPPALSTTHTGGRAPAVVRCSVDFSPRRGQRTAHVAAIRTLHRTIQSVGATGGASGVLKATSADPWSASFMVETRTLFVFHKSKNFTSDYEIRMPPTVPVNHYSDPEGQHNRIRILWCYPMLMYPERRLALSTLISSKLALQWILVKGFRLYSFQLPDSMSPPFLRLPLRNRTLILRHPSPPWINQVASIRVAPAPARVGRLCSSLPHTRPSHIADRESSKVGSTGNVIAHPRKGGNERDACLTVRCTGHGASQQQHPHYNSHTLAFQPVSSAFLLPNTAREDGFDGEATGMSRCLPSGAHVCPQSETHTHDESHIFLPECIRDWVLGWCCVCMAQIFPRSHQARVSTRLTRVVFQLPKIIQADHDAKMVEGEPTQ</sequence>
<feature type="region of interest" description="Disordered" evidence="1">
    <location>
        <begin position="547"/>
        <end position="567"/>
    </location>
</feature>
<protein>
    <recommendedName>
        <fullName evidence="4">Senescence-associated protein</fullName>
    </recommendedName>
</protein>
<accession>A0AAN9QA01</accession>
<gene>
    <name evidence="2" type="ORF">VNO80_31688</name>
</gene>
<name>A0AAN9QA01_PHACN</name>
<dbReference type="InterPro" id="IPR052997">
    <property type="entry name" value="RRT15-like"/>
</dbReference>
<feature type="compositionally biased region" description="Basic and acidic residues" evidence="1">
    <location>
        <begin position="101"/>
        <end position="113"/>
    </location>
</feature>
<dbReference type="PANTHER" id="PTHR33047:SF8">
    <property type="entry name" value="REGULATOR OF RDNA TRANSCRIPTION PROTEIN 15"/>
    <property type="match status" value="1"/>
</dbReference>
<evidence type="ECO:0000313" key="2">
    <source>
        <dbReference type="EMBL" id="KAK7327184.1"/>
    </source>
</evidence>
<organism evidence="2 3">
    <name type="scientific">Phaseolus coccineus</name>
    <name type="common">Scarlet runner bean</name>
    <name type="synonym">Phaseolus multiflorus</name>
    <dbReference type="NCBI Taxonomy" id="3886"/>
    <lineage>
        <taxon>Eukaryota</taxon>
        <taxon>Viridiplantae</taxon>
        <taxon>Streptophyta</taxon>
        <taxon>Embryophyta</taxon>
        <taxon>Tracheophyta</taxon>
        <taxon>Spermatophyta</taxon>
        <taxon>Magnoliopsida</taxon>
        <taxon>eudicotyledons</taxon>
        <taxon>Gunneridae</taxon>
        <taxon>Pentapetalae</taxon>
        <taxon>rosids</taxon>
        <taxon>fabids</taxon>
        <taxon>Fabales</taxon>
        <taxon>Fabaceae</taxon>
        <taxon>Papilionoideae</taxon>
        <taxon>50 kb inversion clade</taxon>
        <taxon>NPAAA clade</taxon>
        <taxon>indigoferoid/millettioid clade</taxon>
        <taxon>Phaseoleae</taxon>
        <taxon>Phaseolus</taxon>
    </lineage>
</organism>
<dbReference type="EMBL" id="JAYMYR010000019">
    <property type="protein sequence ID" value="KAK7327184.1"/>
    <property type="molecule type" value="Genomic_DNA"/>
</dbReference>
<feature type="region of interest" description="Disordered" evidence="1">
    <location>
        <begin position="718"/>
        <end position="737"/>
    </location>
</feature>